<name>A0A0F2DW87_9STRE</name>
<gene>
    <name evidence="2" type="ORF">TZ94_01727</name>
</gene>
<protein>
    <recommendedName>
        <fullName evidence="4">Prophage pi2 protein 37</fullName>
    </recommendedName>
</protein>
<dbReference type="PATRIC" id="fig|28037.216.peg.1695"/>
<sequence length="122" mass="13657">MNRIGMDELEKVIDQELGDYIKETTSAMREVVEEVTDSAVDTLKISSPRKTGKYARGWKSKSTSDSPTGLTKTIHNRTPGLTHLLENGHAKQNGGRVEGQKHIEIVEKSAVKSLEDRLRQRL</sequence>
<dbReference type="AlphaFoldDB" id="A0A0F2DW87"/>
<evidence type="ECO:0008006" key="4">
    <source>
        <dbReference type="Google" id="ProtNLM"/>
    </source>
</evidence>
<reference evidence="2 3" key="1">
    <citation type="submission" date="2015-02" db="EMBL/GenBank/DDBJ databases">
        <title>Evolution of amylase-binding proteins of oral streptococcal species.</title>
        <authorList>
            <person name="Haase E.M."/>
        </authorList>
    </citation>
    <scope>NUCLEOTIDE SEQUENCE [LARGE SCALE GENOMIC DNA]</scope>
    <source>
        <strain evidence="2 3">UC921A</strain>
    </source>
</reference>
<organism evidence="2 3">
    <name type="scientific">Streptococcus infantis</name>
    <dbReference type="NCBI Taxonomy" id="68892"/>
    <lineage>
        <taxon>Bacteria</taxon>
        <taxon>Bacillati</taxon>
        <taxon>Bacillota</taxon>
        <taxon>Bacilli</taxon>
        <taxon>Lactobacillales</taxon>
        <taxon>Streptococcaceae</taxon>
        <taxon>Streptococcus</taxon>
    </lineage>
</organism>
<proteinExistence type="predicted"/>
<dbReference type="RefSeq" id="WP_045616005.1">
    <property type="nucleotide sequence ID" value="NZ_JASGZV010000001.1"/>
</dbReference>
<dbReference type="OrthoDB" id="1696709at2"/>
<dbReference type="Proteomes" id="UP000033489">
    <property type="component" value="Unassembled WGS sequence"/>
</dbReference>
<feature type="region of interest" description="Disordered" evidence="1">
    <location>
        <begin position="53"/>
        <end position="76"/>
    </location>
</feature>
<dbReference type="EMBL" id="JYGT01000010">
    <property type="protein sequence ID" value="KJQ74205.1"/>
    <property type="molecule type" value="Genomic_DNA"/>
</dbReference>
<evidence type="ECO:0000313" key="2">
    <source>
        <dbReference type="EMBL" id="KJQ74205.1"/>
    </source>
</evidence>
<evidence type="ECO:0000313" key="3">
    <source>
        <dbReference type="Proteomes" id="UP000033489"/>
    </source>
</evidence>
<comment type="caution">
    <text evidence="2">The sequence shown here is derived from an EMBL/GenBank/DDBJ whole genome shotgun (WGS) entry which is preliminary data.</text>
</comment>
<evidence type="ECO:0000256" key="1">
    <source>
        <dbReference type="SAM" id="MobiDB-lite"/>
    </source>
</evidence>
<accession>A0A0F2DW87</accession>
<feature type="compositionally biased region" description="Polar residues" evidence="1">
    <location>
        <begin position="60"/>
        <end position="73"/>
    </location>
</feature>